<sequence>MKIVSGKSTASYIALSYVWGQPTIGQLQLSKTNFEHLTQSGALLEHWDRIPKVIQQTIKLVREFTILGESRYLWVDSLCIIQNDPNHKIGQISAMGIVYGQALMTVAAVGADSAQQQLLRYEDGHNHEQLLEDLDCIRRHLGVQVGIDHGPFVFHQKSSPRVESREYFRRGWIFQEQYLSRRIMACPRADSPFLYYCRESAIPETPNDLQLHDFGSEFQGLETARRSILEYQRLVNDYTSKDFGHHDDSLRAFAGVLESLKHSSRKQSSIKHCVCGVPCEEIGLGLFWIDEEKESVRALRAPLISTREYHERHWVENIPAQSQLRFPSWSWASREVDEQIRYPLYGGWKSRQSSENSKDQYRWDNENVSCRLRSVAVIEKSKNSQTSVADFPSSSDVEWKSEEFWSQIGIDSFCLLRIEARNMQWPNGIRIEESKCPVTLPYGTRPLAWAEKERGYRNRRHWLSPWTEEERYAYLFCQSLGSESDGNQSLEPGLLLAGRGSNYEGVKQLLEVSDMQSLRVVFLCYDVEGDLTTLIVRPRRAYYQRVGVAVFPKSSEVARQLRETPPSSLVLC</sequence>
<dbReference type="EMBL" id="ML977557">
    <property type="protein sequence ID" value="KAF2007463.1"/>
    <property type="molecule type" value="Genomic_DNA"/>
</dbReference>
<protein>
    <submittedName>
        <fullName evidence="2">HET-domain-containing protein</fullName>
    </submittedName>
</protein>
<dbReference type="PANTHER" id="PTHR33112:SF12">
    <property type="entry name" value="HETEROKARYON INCOMPATIBILITY DOMAIN-CONTAINING PROTEIN"/>
    <property type="match status" value="1"/>
</dbReference>
<accession>A0A6A5X3F9</accession>
<dbReference type="PANTHER" id="PTHR33112">
    <property type="entry name" value="DOMAIN PROTEIN, PUTATIVE-RELATED"/>
    <property type="match status" value="1"/>
</dbReference>
<reference evidence="2" key="1">
    <citation type="journal article" date="2020" name="Stud. Mycol.">
        <title>101 Dothideomycetes genomes: a test case for predicting lifestyles and emergence of pathogens.</title>
        <authorList>
            <person name="Haridas S."/>
            <person name="Albert R."/>
            <person name="Binder M."/>
            <person name="Bloem J."/>
            <person name="Labutti K."/>
            <person name="Salamov A."/>
            <person name="Andreopoulos B."/>
            <person name="Baker S."/>
            <person name="Barry K."/>
            <person name="Bills G."/>
            <person name="Bluhm B."/>
            <person name="Cannon C."/>
            <person name="Castanera R."/>
            <person name="Culley D."/>
            <person name="Daum C."/>
            <person name="Ezra D."/>
            <person name="Gonzalez J."/>
            <person name="Henrissat B."/>
            <person name="Kuo A."/>
            <person name="Liang C."/>
            <person name="Lipzen A."/>
            <person name="Lutzoni F."/>
            <person name="Magnuson J."/>
            <person name="Mondo S."/>
            <person name="Nolan M."/>
            <person name="Ohm R."/>
            <person name="Pangilinan J."/>
            <person name="Park H.-J."/>
            <person name="Ramirez L."/>
            <person name="Alfaro M."/>
            <person name="Sun H."/>
            <person name="Tritt A."/>
            <person name="Yoshinaga Y."/>
            <person name="Zwiers L.-H."/>
            <person name="Turgeon B."/>
            <person name="Goodwin S."/>
            <person name="Spatafora J."/>
            <person name="Crous P."/>
            <person name="Grigoriev I."/>
        </authorList>
    </citation>
    <scope>NUCLEOTIDE SEQUENCE</scope>
    <source>
        <strain evidence="2">CBS 123094</strain>
    </source>
</reference>
<gene>
    <name evidence="2" type="ORF">P154DRAFT_614810</name>
</gene>
<name>A0A6A5X3F9_9PLEO</name>
<proteinExistence type="predicted"/>
<dbReference type="InterPro" id="IPR010730">
    <property type="entry name" value="HET"/>
</dbReference>
<evidence type="ECO:0000259" key="1">
    <source>
        <dbReference type="Pfam" id="PF06985"/>
    </source>
</evidence>
<evidence type="ECO:0000313" key="3">
    <source>
        <dbReference type="Proteomes" id="UP000799779"/>
    </source>
</evidence>
<keyword evidence="3" id="KW-1185">Reference proteome</keyword>
<dbReference type="OrthoDB" id="10345627at2759"/>
<dbReference type="Proteomes" id="UP000799779">
    <property type="component" value="Unassembled WGS sequence"/>
</dbReference>
<dbReference type="Pfam" id="PF06985">
    <property type="entry name" value="HET"/>
    <property type="match status" value="1"/>
</dbReference>
<dbReference type="AlphaFoldDB" id="A0A6A5X3F9"/>
<organism evidence="2 3">
    <name type="scientific">Amniculicola lignicola CBS 123094</name>
    <dbReference type="NCBI Taxonomy" id="1392246"/>
    <lineage>
        <taxon>Eukaryota</taxon>
        <taxon>Fungi</taxon>
        <taxon>Dikarya</taxon>
        <taxon>Ascomycota</taxon>
        <taxon>Pezizomycotina</taxon>
        <taxon>Dothideomycetes</taxon>
        <taxon>Pleosporomycetidae</taxon>
        <taxon>Pleosporales</taxon>
        <taxon>Amniculicolaceae</taxon>
        <taxon>Amniculicola</taxon>
    </lineage>
</organism>
<evidence type="ECO:0000313" key="2">
    <source>
        <dbReference type="EMBL" id="KAF2007463.1"/>
    </source>
</evidence>
<feature type="domain" description="Heterokaryon incompatibility" evidence="1">
    <location>
        <begin position="12"/>
        <end position="176"/>
    </location>
</feature>